<name>A0A498HI59_MALDO</name>
<protein>
    <recommendedName>
        <fullName evidence="2">DUF4378 domain-containing protein</fullName>
    </recommendedName>
</protein>
<evidence type="ECO:0000313" key="3">
    <source>
        <dbReference type="EMBL" id="RXH69195.1"/>
    </source>
</evidence>
<dbReference type="Proteomes" id="UP000290289">
    <property type="component" value="Chromosome 17"/>
</dbReference>
<feature type="region of interest" description="Disordered" evidence="1">
    <location>
        <begin position="320"/>
        <end position="349"/>
    </location>
</feature>
<dbReference type="InterPro" id="IPR025486">
    <property type="entry name" value="DUF4378"/>
</dbReference>
<dbReference type="GO" id="GO:0051513">
    <property type="term" value="P:regulation of monopolar cell growth"/>
    <property type="evidence" value="ECO:0007669"/>
    <property type="project" value="InterPro"/>
</dbReference>
<organism evidence="3 4">
    <name type="scientific">Malus domestica</name>
    <name type="common">Apple</name>
    <name type="synonym">Pyrus malus</name>
    <dbReference type="NCBI Taxonomy" id="3750"/>
    <lineage>
        <taxon>Eukaryota</taxon>
        <taxon>Viridiplantae</taxon>
        <taxon>Streptophyta</taxon>
        <taxon>Embryophyta</taxon>
        <taxon>Tracheophyta</taxon>
        <taxon>Spermatophyta</taxon>
        <taxon>Magnoliopsida</taxon>
        <taxon>eudicotyledons</taxon>
        <taxon>Gunneridae</taxon>
        <taxon>Pentapetalae</taxon>
        <taxon>rosids</taxon>
        <taxon>fabids</taxon>
        <taxon>Rosales</taxon>
        <taxon>Rosaceae</taxon>
        <taxon>Amygdaloideae</taxon>
        <taxon>Maleae</taxon>
        <taxon>Malus</taxon>
    </lineage>
</organism>
<evidence type="ECO:0000313" key="4">
    <source>
        <dbReference type="Proteomes" id="UP000290289"/>
    </source>
</evidence>
<feature type="compositionally biased region" description="Polar residues" evidence="1">
    <location>
        <begin position="589"/>
        <end position="608"/>
    </location>
</feature>
<feature type="compositionally biased region" description="Polar residues" evidence="1">
    <location>
        <begin position="674"/>
        <end position="684"/>
    </location>
</feature>
<feature type="compositionally biased region" description="Polar residues" evidence="1">
    <location>
        <begin position="187"/>
        <end position="200"/>
    </location>
</feature>
<feature type="domain" description="DUF4378" evidence="2">
    <location>
        <begin position="910"/>
        <end position="1080"/>
    </location>
</feature>
<evidence type="ECO:0000259" key="2">
    <source>
        <dbReference type="Pfam" id="PF14309"/>
    </source>
</evidence>
<proteinExistence type="predicted"/>
<feature type="region of interest" description="Disordered" evidence="1">
    <location>
        <begin position="43"/>
        <end position="95"/>
    </location>
</feature>
<reference evidence="3 4" key="1">
    <citation type="submission" date="2018-10" db="EMBL/GenBank/DDBJ databases">
        <title>A high-quality apple genome assembly.</title>
        <authorList>
            <person name="Hu J."/>
        </authorList>
    </citation>
    <scope>NUCLEOTIDE SEQUENCE [LARGE SCALE GENOMIC DNA]</scope>
    <source>
        <strain evidence="4">cv. HFTH1</strain>
        <tissue evidence="3">Young leaf</tissue>
    </source>
</reference>
<dbReference type="AlphaFoldDB" id="A0A498HI59"/>
<dbReference type="Pfam" id="PF14309">
    <property type="entry name" value="DUF4378"/>
    <property type="match status" value="1"/>
</dbReference>
<feature type="compositionally biased region" description="Basic and acidic residues" evidence="1">
    <location>
        <begin position="549"/>
        <end position="560"/>
    </location>
</feature>
<feature type="region of interest" description="Disordered" evidence="1">
    <location>
        <begin position="102"/>
        <end position="121"/>
    </location>
</feature>
<dbReference type="STRING" id="3750.A0A498HI59"/>
<feature type="compositionally biased region" description="Polar residues" evidence="1">
    <location>
        <begin position="562"/>
        <end position="573"/>
    </location>
</feature>
<gene>
    <name evidence="3" type="ORF">DVH24_036979</name>
</gene>
<dbReference type="PANTHER" id="PTHR31680">
    <property type="entry name" value="LONGIFOLIA PROTEIN"/>
    <property type="match status" value="1"/>
</dbReference>
<accession>A0A498HI59</accession>
<feature type="compositionally biased region" description="Low complexity" evidence="1">
    <location>
        <begin position="609"/>
        <end position="624"/>
    </location>
</feature>
<feature type="compositionally biased region" description="Low complexity" evidence="1">
    <location>
        <begin position="83"/>
        <end position="95"/>
    </location>
</feature>
<keyword evidence="4" id="KW-1185">Reference proteome</keyword>
<feature type="compositionally biased region" description="Polar residues" evidence="1">
    <location>
        <begin position="369"/>
        <end position="387"/>
    </location>
</feature>
<dbReference type="PANTHER" id="PTHR31680:SF15">
    <property type="entry name" value="PROTEIN LONGIFOLIA 2"/>
    <property type="match status" value="1"/>
</dbReference>
<feature type="region of interest" description="Disordered" evidence="1">
    <location>
        <begin position="366"/>
        <end position="427"/>
    </location>
</feature>
<evidence type="ECO:0000256" key="1">
    <source>
        <dbReference type="SAM" id="MobiDB-lite"/>
    </source>
</evidence>
<feature type="compositionally biased region" description="Basic and acidic residues" evidence="1">
    <location>
        <begin position="575"/>
        <end position="588"/>
    </location>
</feature>
<dbReference type="InterPro" id="IPR033334">
    <property type="entry name" value="LNG1/2"/>
</dbReference>
<dbReference type="EMBL" id="RDQH01000343">
    <property type="protein sequence ID" value="RXH69195.1"/>
    <property type="molecule type" value="Genomic_DNA"/>
</dbReference>
<feature type="compositionally biased region" description="Polar residues" evidence="1">
    <location>
        <begin position="699"/>
        <end position="708"/>
    </location>
</feature>
<comment type="caution">
    <text evidence="3">The sequence shown here is derived from an EMBL/GenBank/DDBJ whole genome shotgun (WGS) entry which is preliminary data.</text>
</comment>
<sequence>MSAKILHSLKDENRDLHKQIGCMSGIFQLFDRHHFLAGRRINGQNHKRLPPGENCNHAVEPRTVQKATEKIRKKAVKEKQRNSTESSKTTVASSSCSSSFSSLEHQKAAEQEPSLSGQAISNDKHARDLSLNQPNVLMHIRRRSVDLQDLVKDSMYREARGISVKPASKDGAGHALKYIDSPRPSPIKSTKTRFSGGNESFQVPGKLRVAPWSSNEEKDGGTRFVPKDARRFSYDGRESRDASKSTVKLKEVPRLSLDSKERSIRRGCNPETKANYFIKDLQREYGNSNKMLDLQHEPGSAKRPSNVVAKLMGLDLSDSVSTTDSPLRLINTGTSDRSDPFSRSSRATTENKQDIFSGILLANTKKDFSSPQRRSTDSVMKPTSNSKFPVETAPWRQPHRSKGSQRSAFKHQEEPTKAPNSSSSVYGEMEKRLADLEFKKSGKDLRALKQILEAMQKTKGMTDTRKDHALNFASPISNESISSDSTVKASQRNLQSNISVPATAKGSQSPKSYKSPIVIMKPAKLVDKIHSSASMVDSMNDMLGLRKLRTSDPGDNRKGLVDNNTAKDPTPRNSHVRDPFNRYLHSIDDNSNARTLKSAQKPKASQTMSEEQVISSSRSSKITSPKMQQRRLGLEKQSPPSTPSLNSSMTRRQHTRQPLEATTPGRKLGHKTPSLHQSNAQLRETSTKMRGMSHHDDSTSQQSGSTISLTSHTDTATSVHESDRITGTHFQQHNQKIKVRVSHFSFIPVSYFLSGLTDVLFSFPQHPAVGLIDDRSTAETRKASSERPSPVSVLDSTFYRDDSPSPVKKISNAFKGIVLVQLIPYMWYRMQDSFILNFLKFLAADDEAQILDIAGYDPMNQSLLSNNTMPSPGAEIDHKRLENLIQNHRCMSRTHEDPITGPLCDSTNPDHMYISEILLASGILEYLESPWTTSELHTSDHLINPNLFLALEDIRTNTMPSDLQPKPDEKLQRKLVFEVINEFLVQKLVVEDSLKQWFPPHKLADWKPRSQQLLKELCSEVDQLQTKNLNGSLDDEDESLRNILLEDFTDQAKNWTECDSEIPGVVLDVERLIFKDLINEIVNGDSISLHGWSGGHCRQLFPGKGLC</sequence>
<feature type="region of interest" description="Disordered" evidence="1">
    <location>
        <begin position="166"/>
        <end position="200"/>
    </location>
</feature>
<feature type="region of interest" description="Disordered" evidence="1">
    <location>
        <begin position="546"/>
        <end position="708"/>
    </location>
</feature>